<dbReference type="Gene3D" id="2.40.10.10">
    <property type="entry name" value="Trypsin-like serine proteases"/>
    <property type="match status" value="1"/>
</dbReference>
<dbReference type="SMART" id="SM00020">
    <property type="entry name" value="Tryp_SPc"/>
    <property type="match status" value="1"/>
</dbReference>
<evidence type="ECO:0000256" key="6">
    <source>
        <dbReference type="SAM" id="SignalP"/>
    </source>
</evidence>
<dbReference type="PANTHER" id="PTHR24252">
    <property type="entry name" value="ACROSIN-RELATED"/>
    <property type="match status" value="1"/>
</dbReference>
<evidence type="ECO:0000256" key="3">
    <source>
        <dbReference type="ARBA" id="ARBA00022825"/>
    </source>
</evidence>
<dbReference type="EMBL" id="CADEPI010000111">
    <property type="protein sequence ID" value="CAB3375440.1"/>
    <property type="molecule type" value="Genomic_DNA"/>
</dbReference>
<evidence type="ECO:0000256" key="2">
    <source>
        <dbReference type="ARBA" id="ARBA00022801"/>
    </source>
</evidence>
<dbReference type="InterPro" id="IPR001314">
    <property type="entry name" value="Peptidase_S1A"/>
</dbReference>
<feature type="domain" description="Peptidase S1" evidence="7">
    <location>
        <begin position="68"/>
        <end position="329"/>
    </location>
</feature>
<dbReference type="PRINTS" id="PR00722">
    <property type="entry name" value="CHYMOTRYPSIN"/>
</dbReference>
<dbReference type="PROSITE" id="PS00134">
    <property type="entry name" value="TRYPSIN_HIS"/>
    <property type="match status" value="1"/>
</dbReference>
<evidence type="ECO:0000256" key="4">
    <source>
        <dbReference type="ARBA" id="ARBA00023157"/>
    </source>
</evidence>
<dbReference type="FunFam" id="2.40.10.10:FF:000003">
    <property type="entry name" value="Transmembrane serine protease 3"/>
    <property type="match status" value="1"/>
</dbReference>
<accession>A0A8S1D6G9</accession>
<dbReference type="AlphaFoldDB" id="A0A8S1D6G9"/>
<dbReference type="InterPro" id="IPR043504">
    <property type="entry name" value="Peptidase_S1_PA_chymotrypsin"/>
</dbReference>
<keyword evidence="6" id="KW-0732">Signal</keyword>
<dbReference type="CDD" id="cd00190">
    <property type="entry name" value="Tryp_SPc"/>
    <property type="match status" value="1"/>
</dbReference>
<keyword evidence="4" id="KW-1015">Disulfide bond</keyword>
<dbReference type="PROSITE" id="PS50240">
    <property type="entry name" value="TRYPSIN_DOM"/>
    <property type="match status" value="1"/>
</dbReference>
<keyword evidence="2 5" id="KW-0378">Hydrolase</keyword>
<evidence type="ECO:0000313" key="9">
    <source>
        <dbReference type="Proteomes" id="UP000494165"/>
    </source>
</evidence>
<organism evidence="8 9">
    <name type="scientific">Cloeon dipterum</name>
    <dbReference type="NCBI Taxonomy" id="197152"/>
    <lineage>
        <taxon>Eukaryota</taxon>
        <taxon>Metazoa</taxon>
        <taxon>Ecdysozoa</taxon>
        <taxon>Arthropoda</taxon>
        <taxon>Hexapoda</taxon>
        <taxon>Insecta</taxon>
        <taxon>Pterygota</taxon>
        <taxon>Palaeoptera</taxon>
        <taxon>Ephemeroptera</taxon>
        <taxon>Pisciforma</taxon>
        <taxon>Baetidae</taxon>
        <taxon>Cloeon</taxon>
    </lineage>
</organism>
<evidence type="ECO:0000259" key="7">
    <source>
        <dbReference type="PROSITE" id="PS50240"/>
    </source>
</evidence>
<dbReference type="InterPro" id="IPR001254">
    <property type="entry name" value="Trypsin_dom"/>
</dbReference>
<dbReference type="InterPro" id="IPR033116">
    <property type="entry name" value="TRYPSIN_SER"/>
</dbReference>
<proteinExistence type="predicted"/>
<evidence type="ECO:0000256" key="5">
    <source>
        <dbReference type="RuleBase" id="RU363034"/>
    </source>
</evidence>
<dbReference type="GO" id="GO:0004252">
    <property type="term" value="F:serine-type endopeptidase activity"/>
    <property type="evidence" value="ECO:0007669"/>
    <property type="project" value="InterPro"/>
</dbReference>
<dbReference type="Pfam" id="PF00089">
    <property type="entry name" value="Trypsin"/>
    <property type="match status" value="1"/>
</dbReference>
<keyword evidence="1 5" id="KW-0645">Protease</keyword>
<keyword evidence="3 5" id="KW-0720">Serine protease</keyword>
<dbReference type="PANTHER" id="PTHR24252:SF7">
    <property type="entry name" value="HYALIN"/>
    <property type="match status" value="1"/>
</dbReference>
<keyword evidence="9" id="KW-1185">Reference proteome</keyword>
<dbReference type="OrthoDB" id="5979691at2759"/>
<protein>
    <recommendedName>
        <fullName evidence="7">Peptidase S1 domain-containing protein</fullName>
    </recommendedName>
</protein>
<evidence type="ECO:0000256" key="1">
    <source>
        <dbReference type="ARBA" id="ARBA00022670"/>
    </source>
</evidence>
<dbReference type="Proteomes" id="UP000494165">
    <property type="component" value="Unassembled WGS sequence"/>
</dbReference>
<dbReference type="SUPFAM" id="SSF50494">
    <property type="entry name" value="Trypsin-like serine proteases"/>
    <property type="match status" value="1"/>
</dbReference>
<reference evidence="8 9" key="1">
    <citation type="submission" date="2020-04" db="EMBL/GenBank/DDBJ databases">
        <authorList>
            <person name="Alioto T."/>
            <person name="Alioto T."/>
            <person name="Gomez Garrido J."/>
        </authorList>
    </citation>
    <scope>NUCLEOTIDE SEQUENCE [LARGE SCALE GENOMIC DNA]</scope>
</reference>
<sequence>MIRTALFVLLLPALLASGARLPRSGGFQKFPSLVAPPPQATPRHACGTRGVSFSPPRNSSHSPVLAKIVGGAPSPYGAYPWQVELLVWRPKKSRYEHQCGGAVIGSLLVLTAAHCVADDDVKPRLLRIAIGQYRRNQPDAYEQTFKASSVVIHPDFRKSGPYSNDIAVIRVKDAAVASYGHLASSRGRAIQFDTHVRAICLPESFEDVQRDTWCTVTGWGAQDSDDKDSLSVVLRAASVPVVPLEQCRRPEVYGGRRQAILDSMLCAGSLEGGIDACGGDSGGPLACESSGRHVLMGVVSWGDGCGKKNRPGVYTKVSHFIDWIDSVSRE</sequence>
<evidence type="ECO:0000313" key="8">
    <source>
        <dbReference type="EMBL" id="CAB3375440.1"/>
    </source>
</evidence>
<feature type="chain" id="PRO_5035772856" description="Peptidase S1 domain-containing protein" evidence="6">
    <location>
        <begin position="19"/>
        <end position="330"/>
    </location>
</feature>
<feature type="signal peptide" evidence="6">
    <location>
        <begin position="1"/>
        <end position="18"/>
    </location>
</feature>
<gene>
    <name evidence="8" type="ORF">CLODIP_2_CD08623</name>
</gene>
<dbReference type="PROSITE" id="PS00135">
    <property type="entry name" value="TRYPSIN_SER"/>
    <property type="match status" value="1"/>
</dbReference>
<dbReference type="InterPro" id="IPR018114">
    <property type="entry name" value="TRYPSIN_HIS"/>
</dbReference>
<dbReference type="InterPro" id="IPR009003">
    <property type="entry name" value="Peptidase_S1_PA"/>
</dbReference>
<comment type="caution">
    <text evidence="8">The sequence shown here is derived from an EMBL/GenBank/DDBJ whole genome shotgun (WGS) entry which is preliminary data.</text>
</comment>
<name>A0A8S1D6G9_9INSE</name>
<dbReference type="GO" id="GO:0006508">
    <property type="term" value="P:proteolysis"/>
    <property type="evidence" value="ECO:0007669"/>
    <property type="project" value="UniProtKB-KW"/>
</dbReference>